<dbReference type="Proteomes" id="UP000006729">
    <property type="component" value="Chromosome 14"/>
</dbReference>
<name>A0ACC0RYF2_POPTR</name>
<dbReference type="EMBL" id="CM009303">
    <property type="protein sequence ID" value="KAI9381671.1"/>
    <property type="molecule type" value="Genomic_DNA"/>
</dbReference>
<evidence type="ECO:0000313" key="2">
    <source>
        <dbReference type="Proteomes" id="UP000006729"/>
    </source>
</evidence>
<evidence type="ECO:0000313" key="1">
    <source>
        <dbReference type="EMBL" id="KAI9381671.1"/>
    </source>
</evidence>
<gene>
    <name evidence="1" type="ORF">POPTR_014G003175v4</name>
</gene>
<organism evidence="1 2">
    <name type="scientific">Populus trichocarpa</name>
    <name type="common">Western balsam poplar</name>
    <name type="synonym">Populus balsamifera subsp. trichocarpa</name>
    <dbReference type="NCBI Taxonomy" id="3694"/>
    <lineage>
        <taxon>Eukaryota</taxon>
        <taxon>Viridiplantae</taxon>
        <taxon>Streptophyta</taxon>
        <taxon>Embryophyta</taxon>
        <taxon>Tracheophyta</taxon>
        <taxon>Spermatophyta</taxon>
        <taxon>Magnoliopsida</taxon>
        <taxon>eudicotyledons</taxon>
        <taxon>Gunneridae</taxon>
        <taxon>Pentapetalae</taxon>
        <taxon>rosids</taxon>
        <taxon>fabids</taxon>
        <taxon>Malpighiales</taxon>
        <taxon>Salicaceae</taxon>
        <taxon>Saliceae</taxon>
        <taxon>Populus</taxon>
    </lineage>
</organism>
<reference evidence="1 2" key="1">
    <citation type="journal article" date="2006" name="Science">
        <title>The genome of black cottonwood, Populus trichocarpa (Torr. &amp; Gray).</title>
        <authorList>
            <person name="Tuskan G.A."/>
            <person name="Difazio S."/>
            <person name="Jansson S."/>
            <person name="Bohlmann J."/>
            <person name="Grigoriev I."/>
            <person name="Hellsten U."/>
            <person name="Putnam N."/>
            <person name="Ralph S."/>
            <person name="Rombauts S."/>
            <person name="Salamov A."/>
            <person name="Schein J."/>
            <person name="Sterck L."/>
            <person name="Aerts A."/>
            <person name="Bhalerao R.R."/>
            <person name="Bhalerao R.P."/>
            <person name="Blaudez D."/>
            <person name="Boerjan W."/>
            <person name="Brun A."/>
            <person name="Brunner A."/>
            <person name="Busov V."/>
            <person name="Campbell M."/>
            <person name="Carlson J."/>
            <person name="Chalot M."/>
            <person name="Chapman J."/>
            <person name="Chen G.L."/>
            <person name="Cooper D."/>
            <person name="Coutinho P.M."/>
            <person name="Couturier J."/>
            <person name="Covert S."/>
            <person name="Cronk Q."/>
            <person name="Cunningham R."/>
            <person name="Davis J."/>
            <person name="Degroeve S."/>
            <person name="Dejardin A."/>
            <person name="Depamphilis C."/>
            <person name="Detter J."/>
            <person name="Dirks B."/>
            <person name="Dubchak I."/>
            <person name="Duplessis S."/>
            <person name="Ehlting J."/>
            <person name="Ellis B."/>
            <person name="Gendler K."/>
            <person name="Goodstein D."/>
            <person name="Gribskov M."/>
            <person name="Grimwood J."/>
            <person name="Groover A."/>
            <person name="Gunter L."/>
            <person name="Hamberger B."/>
            <person name="Heinze B."/>
            <person name="Helariutta Y."/>
            <person name="Henrissat B."/>
            <person name="Holligan D."/>
            <person name="Holt R."/>
            <person name="Huang W."/>
            <person name="Islam-Faridi N."/>
            <person name="Jones S."/>
            <person name="Jones-Rhoades M."/>
            <person name="Jorgensen R."/>
            <person name="Joshi C."/>
            <person name="Kangasjarvi J."/>
            <person name="Karlsson J."/>
            <person name="Kelleher C."/>
            <person name="Kirkpatrick R."/>
            <person name="Kirst M."/>
            <person name="Kohler A."/>
            <person name="Kalluri U."/>
            <person name="Larimer F."/>
            <person name="Leebens-Mack J."/>
            <person name="Leple J.C."/>
            <person name="Locascio P."/>
            <person name="Lou Y."/>
            <person name="Lucas S."/>
            <person name="Martin F."/>
            <person name="Montanini B."/>
            <person name="Napoli C."/>
            <person name="Nelson D.R."/>
            <person name="Nelson C."/>
            <person name="Nieminen K."/>
            <person name="Nilsson O."/>
            <person name="Pereda V."/>
            <person name="Peter G."/>
            <person name="Philippe R."/>
            <person name="Pilate G."/>
            <person name="Poliakov A."/>
            <person name="Razumovskaya J."/>
            <person name="Richardson P."/>
            <person name="Rinaldi C."/>
            <person name="Ritland K."/>
            <person name="Rouze P."/>
            <person name="Ryaboy D."/>
            <person name="Schmutz J."/>
            <person name="Schrader J."/>
            <person name="Segerman B."/>
            <person name="Shin H."/>
            <person name="Siddiqui A."/>
            <person name="Sterky F."/>
            <person name="Terry A."/>
            <person name="Tsai C.J."/>
            <person name="Uberbacher E."/>
            <person name="Unneberg P."/>
            <person name="Vahala J."/>
            <person name="Wall K."/>
            <person name="Wessler S."/>
            <person name="Yang G."/>
            <person name="Yin T."/>
            <person name="Douglas C."/>
            <person name="Marra M."/>
            <person name="Sandberg G."/>
            <person name="Van de Peer Y."/>
            <person name="Rokhsar D."/>
        </authorList>
    </citation>
    <scope>NUCLEOTIDE SEQUENCE [LARGE SCALE GENOMIC DNA]</scope>
    <source>
        <strain evidence="2">cv. Nisqually</strain>
    </source>
</reference>
<protein>
    <submittedName>
        <fullName evidence="1">Uncharacterized protein</fullName>
    </submittedName>
</protein>
<proteinExistence type="predicted"/>
<sequence>MQQTTKGLAISLELLQLAFQSPSKSNPFSSHGTHPCQSLLQGKHVSSRTWIVMLRQTHRTKSQAKESYSKE</sequence>
<keyword evidence="2" id="KW-1185">Reference proteome</keyword>
<comment type="caution">
    <text evidence="1">The sequence shown here is derived from an EMBL/GenBank/DDBJ whole genome shotgun (WGS) entry which is preliminary data.</text>
</comment>
<accession>A0ACC0RYF2</accession>